<dbReference type="PANTHER" id="PTHR37319">
    <property type="entry name" value="TRANSPOSASE"/>
    <property type="match status" value="1"/>
</dbReference>
<dbReference type="Gene3D" id="3.90.350.10">
    <property type="entry name" value="Transposase Inhibitor Protein From Tn5, Chain A, domain 1"/>
    <property type="match status" value="2"/>
</dbReference>
<protein>
    <recommendedName>
        <fullName evidence="3">Transposase</fullName>
    </recommendedName>
</protein>
<evidence type="ECO:0000313" key="1">
    <source>
        <dbReference type="EMBL" id="MDT0499250.1"/>
    </source>
</evidence>
<name>A0ABU2WN10_9GAMM</name>
<evidence type="ECO:0008006" key="3">
    <source>
        <dbReference type="Google" id="ProtNLM"/>
    </source>
</evidence>
<dbReference type="InterPro" id="IPR012337">
    <property type="entry name" value="RNaseH-like_sf"/>
</dbReference>
<sequence length="257" mass="28727">MQGLLEPHYDATLRRCRSQPVILAAQDSTSLNYTAHPATDDLGPLNTRADRSQGLWMHDTLALTPDGVPLGLLDVQCWARDPAQHGKAAQRTRRMTQDHGALWDFMQAQPVAGVQALSVPRRATAQARTAQLQVRHAQVELKAPQRKAHLPPANLWVVSACEAPAAGLAKPIEWMLLTTVPVDTFEQACECLAWYARRWEIEVYHRTLKSGCQIQNRQLGQAKRLKACLAIDLVVAWRVFHLTQLAREQPDVQRTCG</sequence>
<gene>
    <name evidence="1" type="ORF">RM530_18065</name>
</gene>
<proteinExistence type="predicted"/>
<keyword evidence="2" id="KW-1185">Reference proteome</keyword>
<organism evidence="1 2">
    <name type="scientific">Banduia mediterranea</name>
    <dbReference type="NCBI Taxonomy" id="3075609"/>
    <lineage>
        <taxon>Bacteria</taxon>
        <taxon>Pseudomonadati</taxon>
        <taxon>Pseudomonadota</taxon>
        <taxon>Gammaproteobacteria</taxon>
        <taxon>Nevskiales</taxon>
        <taxon>Algiphilaceae</taxon>
        <taxon>Banduia</taxon>
    </lineage>
</organism>
<dbReference type="PANTHER" id="PTHR37319:SF1">
    <property type="entry name" value="TRANSPOSASE TN5 DIMERISATION DOMAIN-CONTAINING PROTEIN"/>
    <property type="match status" value="1"/>
</dbReference>
<accession>A0ABU2WN10</accession>
<dbReference type="EMBL" id="JAVRIC010000044">
    <property type="protein sequence ID" value="MDT0499250.1"/>
    <property type="molecule type" value="Genomic_DNA"/>
</dbReference>
<reference evidence="1 2" key="1">
    <citation type="submission" date="2023-09" db="EMBL/GenBank/DDBJ databases">
        <authorList>
            <person name="Rey-Velasco X."/>
        </authorList>
    </citation>
    <scope>NUCLEOTIDE SEQUENCE [LARGE SCALE GENOMIC DNA]</scope>
    <source>
        <strain evidence="1 2">W345</strain>
    </source>
</reference>
<dbReference type="Proteomes" id="UP001254608">
    <property type="component" value="Unassembled WGS sequence"/>
</dbReference>
<dbReference type="SUPFAM" id="SSF53098">
    <property type="entry name" value="Ribonuclease H-like"/>
    <property type="match status" value="1"/>
</dbReference>
<evidence type="ECO:0000313" key="2">
    <source>
        <dbReference type="Proteomes" id="UP001254608"/>
    </source>
</evidence>
<comment type="caution">
    <text evidence="1">The sequence shown here is derived from an EMBL/GenBank/DDBJ whole genome shotgun (WGS) entry which is preliminary data.</text>
</comment>
<dbReference type="InterPro" id="IPR047768">
    <property type="entry name" value="Tn5p-like"/>
</dbReference>
<dbReference type="RefSeq" id="WP_311366660.1">
    <property type="nucleotide sequence ID" value="NZ_JAVRIC010000044.1"/>
</dbReference>